<name>A0A918JZQ6_9FLAO</name>
<accession>A0A918JZQ6</accession>
<protein>
    <recommendedName>
        <fullName evidence="4">DUF4190 domain-containing protein</fullName>
    </recommendedName>
</protein>
<keyword evidence="1" id="KW-0812">Transmembrane</keyword>
<keyword evidence="1" id="KW-0472">Membrane</keyword>
<dbReference type="Proteomes" id="UP000601108">
    <property type="component" value="Unassembled WGS sequence"/>
</dbReference>
<dbReference type="NCBIfam" id="NF040945">
    <property type="entry name" value="CCC_membrane"/>
    <property type="match status" value="1"/>
</dbReference>
<evidence type="ECO:0008006" key="4">
    <source>
        <dbReference type="Google" id="ProtNLM"/>
    </source>
</evidence>
<dbReference type="PROSITE" id="PS51257">
    <property type="entry name" value="PROKAR_LIPOPROTEIN"/>
    <property type="match status" value="1"/>
</dbReference>
<dbReference type="AlphaFoldDB" id="A0A918JZQ6"/>
<evidence type="ECO:0000313" key="2">
    <source>
        <dbReference type="EMBL" id="GGX32688.1"/>
    </source>
</evidence>
<feature type="transmembrane region" description="Helical" evidence="1">
    <location>
        <begin position="65"/>
        <end position="93"/>
    </location>
</feature>
<dbReference type="Pfam" id="PF07666">
    <property type="entry name" value="MpPF26"/>
    <property type="match status" value="1"/>
</dbReference>
<dbReference type="EMBL" id="BMWS01000035">
    <property type="protein sequence ID" value="GGX32688.1"/>
    <property type="molecule type" value="Genomic_DNA"/>
</dbReference>
<evidence type="ECO:0000313" key="3">
    <source>
        <dbReference type="Proteomes" id="UP000601108"/>
    </source>
</evidence>
<keyword evidence="3" id="KW-1185">Reference proteome</keyword>
<keyword evidence="1" id="KW-1133">Transmembrane helix</keyword>
<dbReference type="InterPro" id="IPR011655">
    <property type="entry name" value="MpPF26"/>
</dbReference>
<organism evidence="2 3">
    <name type="scientific">Aquimarina muelleri</name>
    <dbReference type="NCBI Taxonomy" id="279356"/>
    <lineage>
        <taxon>Bacteria</taxon>
        <taxon>Pseudomonadati</taxon>
        <taxon>Bacteroidota</taxon>
        <taxon>Flavobacteriia</taxon>
        <taxon>Flavobacteriales</taxon>
        <taxon>Flavobacteriaceae</taxon>
        <taxon>Aquimarina</taxon>
    </lineage>
</organism>
<evidence type="ECO:0000256" key="1">
    <source>
        <dbReference type="SAM" id="Phobius"/>
    </source>
</evidence>
<dbReference type="RefSeq" id="WP_027413666.1">
    <property type="nucleotide sequence ID" value="NZ_BMWS01000035.1"/>
</dbReference>
<reference evidence="2 3" key="1">
    <citation type="journal article" date="2014" name="Int. J. Syst. Evol. Microbiol.">
        <title>Complete genome sequence of Corynebacterium casei LMG S-19264T (=DSM 44701T), isolated from a smear-ripened cheese.</title>
        <authorList>
            <consortium name="US DOE Joint Genome Institute (JGI-PGF)"/>
            <person name="Walter F."/>
            <person name="Albersmeier A."/>
            <person name="Kalinowski J."/>
            <person name="Ruckert C."/>
        </authorList>
    </citation>
    <scope>NUCLEOTIDE SEQUENCE [LARGE SCALE GENOMIC DNA]</scope>
    <source>
        <strain evidence="2 3">KCTC 12285</strain>
    </source>
</reference>
<feature type="transmembrane region" description="Helical" evidence="1">
    <location>
        <begin position="12"/>
        <end position="40"/>
    </location>
</feature>
<proteinExistence type="predicted"/>
<gene>
    <name evidence="2" type="ORF">GCM10007384_36860</name>
</gene>
<sequence length="106" mass="11468">MEKQALPNSTLILVLGILSIVGCCCYGIGIILAIITLVLAKKATTLYNENQELYSGFQNVKTGKILAIVGIALGAIYLIYVIFIFVTIGMDGYMEMIEEMKRSAGA</sequence>
<comment type="caution">
    <text evidence="2">The sequence shown here is derived from an EMBL/GenBank/DDBJ whole genome shotgun (WGS) entry which is preliminary data.</text>
</comment>